<reference evidence="2" key="1">
    <citation type="submission" date="2021-02" db="EMBL/GenBank/DDBJ databases">
        <authorList>
            <person name="Dougan E. K."/>
            <person name="Rhodes N."/>
            <person name="Thang M."/>
            <person name="Chan C."/>
        </authorList>
    </citation>
    <scope>NUCLEOTIDE SEQUENCE</scope>
</reference>
<name>A0A813DSE4_POLGL</name>
<feature type="region of interest" description="Disordered" evidence="1">
    <location>
        <begin position="46"/>
        <end position="100"/>
    </location>
</feature>
<accession>A0A813DSE4</accession>
<keyword evidence="3" id="KW-1185">Reference proteome</keyword>
<sequence length="197" mass="21044">VFAAANMGQFRSEEVGSLLWAFATVGATHAELADAAVVAFCKEAGSSTNNNNNSNNSNSRTNTNNTNNNNNSNNKNNSNNNNNKSSNNNNKSNSSSCVQGSWAPRETANLLWALAVMGHHHPAALQRGTELLARAAQVPPAVISDSSLLDLHLGQWYLAWLGNRLENSSTPAAAGSKIDQAWVDKCCQVARHRAVSQ</sequence>
<feature type="compositionally biased region" description="Low complexity" evidence="1">
    <location>
        <begin position="46"/>
        <end position="96"/>
    </location>
</feature>
<dbReference type="EMBL" id="CAJNNV010004504">
    <property type="protein sequence ID" value="CAE8590835.1"/>
    <property type="molecule type" value="Genomic_DNA"/>
</dbReference>
<proteinExistence type="predicted"/>
<feature type="non-terminal residue" evidence="2">
    <location>
        <position position="197"/>
    </location>
</feature>
<feature type="non-terminal residue" evidence="2">
    <location>
        <position position="1"/>
    </location>
</feature>
<evidence type="ECO:0000256" key="1">
    <source>
        <dbReference type="SAM" id="MobiDB-lite"/>
    </source>
</evidence>
<dbReference type="OrthoDB" id="2019031at2759"/>
<dbReference type="AlphaFoldDB" id="A0A813DSE4"/>
<dbReference type="Proteomes" id="UP000654075">
    <property type="component" value="Unassembled WGS sequence"/>
</dbReference>
<protein>
    <submittedName>
        <fullName evidence="2">Uncharacterized protein</fullName>
    </submittedName>
</protein>
<comment type="caution">
    <text evidence="2">The sequence shown here is derived from an EMBL/GenBank/DDBJ whole genome shotgun (WGS) entry which is preliminary data.</text>
</comment>
<evidence type="ECO:0000313" key="3">
    <source>
        <dbReference type="Proteomes" id="UP000654075"/>
    </source>
</evidence>
<evidence type="ECO:0000313" key="2">
    <source>
        <dbReference type="EMBL" id="CAE8590835.1"/>
    </source>
</evidence>
<gene>
    <name evidence="2" type="ORF">PGLA1383_LOCUS9548</name>
</gene>
<dbReference type="PANTHER" id="PTHR36911">
    <property type="entry name" value="LIM ZINC-BINDING DOMAIN-CONTAINING PROTEIN-RELATED"/>
    <property type="match status" value="1"/>
</dbReference>
<organism evidence="2 3">
    <name type="scientific">Polarella glacialis</name>
    <name type="common">Dinoflagellate</name>
    <dbReference type="NCBI Taxonomy" id="89957"/>
    <lineage>
        <taxon>Eukaryota</taxon>
        <taxon>Sar</taxon>
        <taxon>Alveolata</taxon>
        <taxon>Dinophyceae</taxon>
        <taxon>Suessiales</taxon>
        <taxon>Suessiaceae</taxon>
        <taxon>Polarella</taxon>
    </lineage>
</organism>